<name>A0A0F9H1P4_9ZZZZ</name>
<organism evidence="1">
    <name type="scientific">marine sediment metagenome</name>
    <dbReference type="NCBI Taxonomy" id="412755"/>
    <lineage>
        <taxon>unclassified sequences</taxon>
        <taxon>metagenomes</taxon>
        <taxon>ecological metagenomes</taxon>
    </lineage>
</organism>
<dbReference type="AlphaFoldDB" id="A0A0F9H1P4"/>
<sequence length="168" mass="19238">MGYIILYKSDGSKFGRLIEKRQFKEGYTPEHASYTHSEVSGGGRHSINIAPPRSRLIDIIKVHKGRYARIMRYKNEEYERKGRYKVAYFSASLANKGYDIRGVLSFIIKWIKQNNRLFFCSEGVAWSLQMEFPKALTGADPSSISPAAFCNPAEFEIVWEGIIKEGEE</sequence>
<dbReference type="EMBL" id="LAZR01016335">
    <property type="protein sequence ID" value="KKM04949.1"/>
    <property type="molecule type" value="Genomic_DNA"/>
</dbReference>
<evidence type="ECO:0000313" key="1">
    <source>
        <dbReference type="EMBL" id="KKM04949.1"/>
    </source>
</evidence>
<gene>
    <name evidence="1" type="ORF">LCGC14_1759050</name>
</gene>
<accession>A0A0F9H1P4</accession>
<dbReference type="Gene3D" id="3.90.1720.10">
    <property type="entry name" value="endopeptidase domain like (from Nostoc punctiforme)"/>
    <property type="match status" value="1"/>
</dbReference>
<comment type="caution">
    <text evidence="1">The sequence shown here is derived from an EMBL/GenBank/DDBJ whole genome shotgun (WGS) entry which is preliminary data.</text>
</comment>
<proteinExistence type="predicted"/>
<reference evidence="1" key="1">
    <citation type="journal article" date="2015" name="Nature">
        <title>Complex archaea that bridge the gap between prokaryotes and eukaryotes.</title>
        <authorList>
            <person name="Spang A."/>
            <person name="Saw J.H."/>
            <person name="Jorgensen S.L."/>
            <person name="Zaremba-Niedzwiedzka K."/>
            <person name="Martijn J."/>
            <person name="Lind A.E."/>
            <person name="van Eijk R."/>
            <person name="Schleper C."/>
            <person name="Guy L."/>
            <person name="Ettema T.J."/>
        </authorList>
    </citation>
    <scope>NUCLEOTIDE SEQUENCE</scope>
</reference>
<protein>
    <submittedName>
        <fullName evidence="1">Uncharacterized protein</fullName>
    </submittedName>
</protein>